<dbReference type="Proteomes" id="UP000324758">
    <property type="component" value="Unassembled WGS sequence"/>
</dbReference>
<protein>
    <submittedName>
        <fullName evidence="2">DUF3309 family protein</fullName>
    </submittedName>
</protein>
<feature type="transmembrane region" description="Helical" evidence="1">
    <location>
        <begin position="21"/>
        <end position="40"/>
    </location>
</feature>
<gene>
    <name evidence="2" type="ORF">FXB40_04430</name>
</gene>
<feature type="transmembrane region" description="Helical" evidence="1">
    <location>
        <begin position="52"/>
        <end position="72"/>
    </location>
</feature>
<dbReference type="EMBL" id="VSSS01000010">
    <property type="protein sequence ID" value="TYL98784.1"/>
    <property type="molecule type" value="Genomic_DNA"/>
</dbReference>
<keyword evidence="1" id="KW-1133">Transmembrane helix</keyword>
<keyword evidence="1" id="KW-0472">Membrane</keyword>
<organism evidence="2 3">
    <name type="scientific">Bradyrhizobium rifense</name>
    <dbReference type="NCBI Taxonomy" id="515499"/>
    <lineage>
        <taxon>Bacteria</taxon>
        <taxon>Pseudomonadati</taxon>
        <taxon>Pseudomonadota</taxon>
        <taxon>Alphaproteobacteria</taxon>
        <taxon>Hyphomicrobiales</taxon>
        <taxon>Nitrobacteraceae</taxon>
        <taxon>Bradyrhizobium</taxon>
    </lineage>
</organism>
<evidence type="ECO:0000313" key="3">
    <source>
        <dbReference type="Proteomes" id="UP000324758"/>
    </source>
</evidence>
<name>A0A5D3KLG6_9BRAD</name>
<reference evidence="2 3" key="1">
    <citation type="submission" date="2019-08" db="EMBL/GenBank/DDBJ databases">
        <title>Bradyrhizobium hipponensis sp. nov., a rhizobium isolated from a Lupinus angustifolius root nodule in Tunisia.</title>
        <authorList>
            <person name="Off K."/>
            <person name="Rejili M."/>
            <person name="Mars M."/>
            <person name="Brachmann A."/>
            <person name="Marin M."/>
        </authorList>
    </citation>
    <scope>NUCLEOTIDE SEQUENCE [LARGE SCALE GENOMIC DNA]</scope>
    <source>
        <strain evidence="2 3">CTAW71</strain>
    </source>
</reference>
<accession>A0A5D3KLG6</accession>
<dbReference type="AlphaFoldDB" id="A0A5D3KLG6"/>
<dbReference type="InterPro" id="IPR021738">
    <property type="entry name" value="DUF3309"/>
</dbReference>
<proteinExistence type="predicted"/>
<evidence type="ECO:0000313" key="2">
    <source>
        <dbReference type="EMBL" id="TYL98784.1"/>
    </source>
</evidence>
<keyword evidence="3" id="KW-1185">Reference proteome</keyword>
<dbReference type="Pfam" id="PF11752">
    <property type="entry name" value="DUF3309"/>
    <property type="match status" value="1"/>
</dbReference>
<evidence type="ECO:0000256" key="1">
    <source>
        <dbReference type="SAM" id="Phobius"/>
    </source>
</evidence>
<comment type="caution">
    <text evidence="2">The sequence shown here is derived from an EMBL/GenBank/DDBJ whole genome shotgun (WGS) entry which is preliminary data.</text>
</comment>
<keyword evidence="1" id="KW-0812">Transmembrane</keyword>
<sequence>MLFLSGGAAVERNPATAREDAMSLGTILIILVIIYLLGGWSGRIGGYGYGMGHSGMGIGGVVLVVLLVLLLLGKL</sequence>